<accession>K5CY20</accession>
<name>K5CY20_RHOBT</name>
<organism evidence="1 2">
    <name type="scientific">Rhodopirellula baltica SH28</name>
    <dbReference type="NCBI Taxonomy" id="993517"/>
    <lineage>
        <taxon>Bacteria</taxon>
        <taxon>Pseudomonadati</taxon>
        <taxon>Planctomycetota</taxon>
        <taxon>Planctomycetia</taxon>
        <taxon>Pirellulales</taxon>
        <taxon>Pirellulaceae</taxon>
        <taxon>Rhodopirellula</taxon>
    </lineage>
</organism>
<evidence type="ECO:0000313" key="2">
    <source>
        <dbReference type="Proteomes" id="UP000007993"/>
    </source>
</evidence>
<dbReference type="AlphaFoldDB" id="K5CY20"/>
<dbReference type="PATRIC" id="fig|993517.3.peg.6126"/>
<comment type="caution">
    <text evidence="1">The sequence shown here is derived from an EMBL/GenBank/DDBJ whole genome shotgun (WGS) entry which is preliminary data.</text>
</comment>
<gene>
    <name evidence="1" type="ORF">RBSH_05662</name>
</gene>
<reference evidence="1 2" key="1">
    <citation type="journal article" date="2013" name="Mar. Genomics">
        <title>Expression of sulfatases in Rhodopirellula baltica and the diversity of sulfatases in the genus Rhodopirellula.</title>
        <authorList>
            <person name="Wegner C.E."/>
            <person name="Richter-Heitmann T."/>
            <person name="Klindworth A."/>
            <person name="Klockow C."/>
            <person name="Richter M."/>
            <person name="Achstetter T."/>
            <person name="Glockner F.O."/>
            <person name="Harder J."/>
        </authorList>
    </citation>
    <scope>NUCLEOTIDE SEQUENCE [LARGE SCALE GENOMIC DNA]</scope>
    <source>
        <strain evidence="1 2">SH28</strain>
    </source>
</reference>
<protein>
    <submittedName>
        <fullName evidence="1">Uncharacterized protein</fullName>
    </submittedName>
</protein>
<proteinExistence type="predicted"/>
<dbReference type="Proteomes" id="UP000007993">
    <property type="component" value="Unassembled WGS sequence"/>
</dbReference>
<dbReference type="EMBL" id="AMCW01000161">
    <property type="protein sequence ID" value="EKJ99026.1"/>
    <property type="molecule type" value="Genomic_DNA"/>
</dbReference>
<sequence>MYVLIASSIAASLTHSTPFSIGYACGTATLLLLVIAEYEPLQAQWTYFANYVWNNWNYIGLGADYTTGYFPNVNLQRLMCALTPPACGILTGWICMSTNRRTTGRKKHESTQTDG</sequence>
<evidence type="ECO:0000313" key="1">
    <source>
        <dbReference type="EMBL" id="EKJ99026.1"/>
    </source>
</evidence>